<dbReference type="AlphaFoldDB" id="A0A2N5SJP3"/>
<dbReference type="OrthoDB" id="2499380at2759"/>
<evidence type="ECO:0000313" key="6">
    <source>
        <dbReference type="Proteomes" id="UP000235392"/>
    </source>
</evidence>
<evidence type="ECO:0000313" key="5">
    <source>
        <dbReference type="Proteomes" id="UP000235388"/>
    </source>
</evidence>
<keyword evidence="5" id="KW-1185">Reference proteome</keyword>
<evidence type="ECO:0000313" key="4">
    <source>
        <dbReference type="EMBL" id="PLW36838.1"/>
    </source>
</evidence>
<protein>
    <submittedName>
        <fullName evidence="2">Uncharacterized protein</fullName>
    </submittedName>
</protein>
<evidence type="ECO:0000313" key="2">
    <source>
        <dbReference type="EMBL" id="PLW13446.1"/>
    </source>
</evidence>
<organism evidence="2 6">
    <name type="scientific">Puccinia coronata f. sp. avenae</name>
    <dbReference type="NCBI Taxonomy" id="200324"/>
    <lineage>
        <taxon>Eukaryota</taxon>
        <taxon>Fungi</taxon>
        <taxon>Dikarya</taxon>
        <taxon>Basidiomycota</taxon>
        <taxon>Pucciniomycotina</taxon>
        <taxon>Pucciniomycetes</taxon>
        <taxon>Pucciniales</taxon>
        <taxon>Pucciniaceae</taxon>
        <taxon>Puccinia</taxon>
    </lineage>
</organism>
<keyword evidence="1" id="KW-0175">Coiled coil</keyword>
<reference evidence="5 6" key="1">
    <citation type="submission" date="2017-11" db="EMBL/GenBank/DDBJ databases">
        <title>De novo assembly and phasing of dikaryotic genomes from two isolates of Puccinia coronata f. sp. avenae, the causal agent of oat crown rust.</title>
        <authorList>
            <person name="Miller M.E."/>
            <person name="Zhang Y."/>
            <person name="Omidvar V."/>
            <person name="Sperschneider J."/>
            <person name="Schwessinger B."/>
            <person name="Raley C."/>
            <person name="Palmer J.M."/>
            <person name="Garnica D."/>
            <person name="Upadhyaya N."/>
            <person name="Rathjen J."/>
            <person name="Taylor J.M."/>
            <person name="Park R.F."/>
            <person name="Dodds P.N."/>
            <person name="Hirsch C.D."/>
            <person name="Kianian S.F."/>
            <person name="Figueroa M."/>
        </authorList>
    </citation>
    <scope>NUCLEOTIDE SEQUENCE [LARGE SCALE GENOMIC DNA]</scope>
    <source>
        <strain evidence="3">12NC29</strain>
        <strain evidence="2">12SD80</strain>
    </source>
</reference>
<comment type="caution">
    <text evidence="2">The sequence shown here is derived from an EMBL/GenBank/DDBJ whole genome shotgun (WGS) entry which is preliminary data.</text>
</comment>
<evidence type="ECO:0000313" key="3">
    <source>
        <dbReference type="EMBL" id="PLW27837.1"/>
    </source>
</evidence>
<dbReference type="EMBL" id="PGCI01000852">
    <property type="protein sequence ID" value="PLW13446.1"/>
    <property type="molecule type" value="Genomic_DNA"/>
</dbReference>
<gene>
    <name evidence="3" type="ORF">PCANC_23657</name>
    <name evidence="4" type="ORF">PCASD_15280</name>
    <name evidence="2" type="ORF">PCASD_20521</name>
</gene>
<dbReference type="STRING" id="200324.A0A2N5SJP3"/>
<dbReference type="EMBL" id="PGCI01000153">
    <property type="protein sequence ID" value="PLW36838.1"/>
    <property type="molecule type" value="Genomic_DNA"/>
</dbReference>
<accession>A0A2N5SJP3</accession>
<proteinExistence type="predicted"/>
<dbReference type="Proteomes" id="UP000235388">
    <property type="component" value="Unassembled WGS sequence"/>
</dbReference>
<dbReference type="Proteomes" id="UP000235392">
    <property type="component" value="Unassembled WGS sequence"/>
</dbReference>
<feature type="coiled-coil region" evidence="1">
    <location>
        <begin position="9"/>
        <end position="54"/>
    </location>
</feature>
<name>A0A2N5SJP3_9BASI</name>
<evidence type="ECO:0000256" key="1">
    <source>
        <dbReference type="SAM" id="Coils"/>
    </source>
</evidence>
<dbReference type="EMBL" id="PGCJ01000469">
    <property type="protein sequence ID" value="PLW27837.1"/>
    <property type="molecule type" value="Genomic_DNA"/>
</dbReference>
<sequence length="88" mass="10142">MSRFYLMQLHDANKTIKLLREKINQLQQVEQQKVVDLQEKVTELKIKNQALKSKMEFMQMSPAILATSNQVHEGPAYPFDPTLSNLGP</sequence>